<proteinExistence type="predicted"/>
<keyword evidence="3" id="KW-1185">Reference proteome</keyword>
<accession>A0A923SLV6</accession>
<dbReference type="Pfam" id="PF11823">
    <property type="entry name" value="Se_S_carrier"/>
    <property type="match status" value="1"/>
</dbReference>
<evidence type="ECO:0000313" key="3">
    <source>
        <dbReference type="Proteomes" id="UP000644115"/>
    </source>
</evidence>
<dbReference type="AlphaFoldDB" id="A0A923SLV6"/>
<comment type="caution">
    <text evidence="2">The sequence shown here is derived from an EMBL/GenBank/DDBJ whole genome shotgun (WGS) entry which is preliminary data.</text>
</comment>
<name>A0A923SLV6_9FIRM</name>
<protein>
    <submittedName>
        <fullName evidence="2">DUF3343 domain-containing protein</fullName>
    </submittedName>
</protein>
<evidence type="ECO:0000259" key="1">
    <source>
        <dbReference type="Pfam" id="PF11823"/>
    </source>
</evidence>
<sequence>MSGNYYYLFFAGYYATERAADVLQQYGIPARVVKSPVILQSGCSFAVLLDPADGESAAKVLAQKGLPIVHSMVKQYR</sequence>
<dbReference type="Proteomes" id="UP000644115">
    <property type="component" value="Unassembled WGS sequence"/>
</dbReference>
<dbReference type="InterPro" id="IPR021778">
    <property type="entry name" value="Se/S_carrier-like"/>
</dbReference>
<organism evidence="2 3">
    <name type="scientific">Lentihominibacter faecis</name>
    <dbReference type="NCBI Taxonomy" id="2764712"/>
    <lineage>
        <taxon>Bacteria</taxon>
        <taxon>Bacillati</taxon>
        <taxon>Bacillota</taxon>
        <taxon>Clostridia</taxon>
        <taxon>Peptostreptococcales</taxon>
        <taxon>Anaerovoracaceae</taxon>
        <taxon>Lentihominibacter</taxon>
    </lineage>
</organism>
<dbReference type="EMBL" id="JACRWC010000083">
    <property type="protein sequence ID" value="MBC5999664.1"/>
    <property type="molecule type" value="Genomic_DNA"/>
</dbReference>
<reference evidence="2" key="1">
    <citation type="submission" date="2020-08" db="EMBL/GenBank/DDBJ databases">
        <authorList>
            <person name="Liu C."/>
            <person name="Sun Q."/>
        </authorList>
    </citation>
    <scope>NUCLEOTIDE SEQUENCE</scope>
    <source>
        <strain evidence="2">BX16</strain>
    </source>
</reference>
<evidence type="ECO:0000313" key="2">
    <source>
        <dbReference type="EMBL" id="MBC5999664.1"/>
    </source>
</evidence>
<gene>
    <name evidence="2" type="ORF">H8876_06590</name>
</gene>
<feature type="domain" description="Putative Se/S carrier protein-like" evidence="1">
    <location>
        <begin position="5"/>
        <end position="68"/>
    </location>
</feature>
<dbReference type="RefSeq" id="WP_177264286.1">
    <property type="nucleotide sequence ID" value="NZ_JACRWC010000083.1"/>
</dbReference>